<evidence type="ECO:0000256" key="9">
    <source>
        <dbReference type="ARBA" id="ARBA00023295"/>
    </source>
</evidence>
<dbReference type="Proteomes" id="UP000309340">
    <property type="component" value="Unassembled WGS sequence"/>
</dbReference>
<comment type="similarity">
    <text evidence="4 11">Belongs to the glycosyl hydrolase 31 family.</text>
</comment>
<organism evidence="15 16">
    <name type="scientific">Friedmanniomyces simplex</name>
    <dbReference type="NCBI Taxonomy" id="329884"/>
    <lineage>
        <taxon>Eukaryota</taxon>
        <taxon>Fungi</taxon>
        <taxon>Dikarya</taxon>
        <taxon>Ascomycota</taxon>
        <taxon>Pezizomycotina</taxon>
        <taxon>Dothideomycetes</taxon>
        <taxon>Dothideomycetidae</taxon>
        <taxon>Mycosphaerellales</taxon>
        <taxon>Teratosphaeriaceae</taxon>
        <taxon>Friedmanniomyces</taxon>
    </lineage>
</organism>
<dbReference type="PANTHER" id="PTHR22762">
    <property type="entry name" value="ALPHA-GLUCOSIDASE"/>
    <property type="match status" value="1"/>
</dbReference>
<dbReference type="OrthoDB" id="3813034at2759"/>
<evidence type="ECO:0000256" key="1">
    <source>
        <dbReference type="ARBA" id="ARBA00000448"/>
    </source>
</evidence>
<keyword evidence="16" id="KW-1185">Reference proteome</keyword>
<evidence type="ECO:0000259" key="14">
    <source>
        <dbReference type="Pfam" id="PF13802"/>
    </source>
</evidence>
<dbReference type="SUPFAM" id="SSF74650">
    <property type="entry name" value="Galactose mutarotase-like"/>
    <property type="match status" value="1"/>
</dbReference>
<evidence type="ECO:0000256" key="3">
    <source>
        <dbReference type="ARBA" id="ARBA00004613"/>
    </source>
</evidence>
<dbReference type="Pfam" id="PF01055">
    <property type="entry name" value="Glyco_hydro_31_2nd"/>
    <property type="match status" value="1"/>
</dbReference>
<evidence type="ECO:0000256" key="10">
    <source>
        <dbReference type="ARBA" id="ARBA00025512"/>
    </source>
</evidence>
<evidence type="ECO:0000256" key="5">
    <source>
        <dbReference type="ARBA" id="ARBA00022525"/>
    </source>
</evidence>
<keyword evidence="7" id="KW-0325">Glycoprotein</keyword>
<keyword evidence="6 11" id="KW-0378">Hydrolase</keyword>
<dbReference type="GO" id="GO:0005975">
    <property type="term" value="P:carbohydrate metabolic process"/>
    <property type="evidence" value="ECO:0007669"/>
    <property type="project" value="InterPro"/>
</dbReference>
<comment type="function">
    <text evidence="10">Glucosidase involved in the degradation of cellulosic biomass. Has both alpha- and beta-glucosidase activity.</text>
</comment>
<comment type="catalytic activity">
    <reaction evidence="1">
        <text>Hydrolysis of terminal, non-reducing beta-D-glucosyl residues with release of beta-D-glucose.</text>
        <dbReference type="EC" id="3.2.1.21"/>
    </reaction>
</comment>
<evidence type="ECO:0000256" key="11">
    <source>
        <dbReference type="RuleBase" id="RU361185"/>
    </source>
</evidence>
<evidence type="ECO:0000259" key="13">
    <source>
        <dbReference type="Pfam" id="PF01055"/>
    </source>
</evidence>
<dbReference type="GO" id="GO:0004558">
    <property type="term" value="F:alpha-1,4-glucosidase activity"/>
    <property type="evidence" value="ECO:0007669"/>
    <property type="project" value="UniProtKB-EC"/>
</dbReference>
<comment type="catalytic activity">
    <reaction evidence="2">
        <text>Hydrolysis of terminal, non-reducing (1-&gt;4)-linked alpha-D-glucose residues with release of alpha-D-glucose.</text>
        <dbReference type="EC" id="3.2.1.20"/>
    </reaction>
</comment>
<dbReference type="GO" id="GO:0030246">
    <property type="term" value="F:carbohydrate binding"/>
    <property type="evidence" value="ECO:0007669"/>
    <property type="project" value="InterPro"/>
</dbReference>
<evidence type="ECO:0000256" key="8">
    <source>
        <dbReference type="ARBA" id="ARBA00023277"/>
    </source>
</evidence>
<keyword evidence="8" id="KW-0119">Carbohydrate metabolism</keyword>
<dbReference type="InterPro" id="IPR017853">
    <property type="entry name" value="GH"/>
</dbReference>
<dbReference type="InterPro" id="IPR011013">
    <property type="entry name" value="Gal_mutarotase_sf_dom"/>
</dbReference>
<gene>
    <name evidence="15" type="ORF">B0A55_10366</name>
</gene>
<proteinExistence type="inferred from homology"/>
<evidence type="ECO:0000313" key="15">
    <source>
        <dbReference type="EMBL" id="TKA73143.1"/>
    </source>
</evidence>
<dbReference type="Gene3D" id="2.60.40.1760">
    <property type="entry name" value="glycosyl hydrolase (family 31)"/>
    <property type="match status" value="1"/>
</dbReference>
<keyword evidence="9 11" id="KW-0326">Glycosidase</keyword>
<dbReference type="InterPro" id="IPR025887">
    <property type="entry name" value="Glyco_hydro_31_N_dom"/>
</dbReference>
<reference evidence="15 16" key="1">
    <citation type="submission" date="2017-03" db="EMBL/GenBank/DDBJ databases">
        <title>Genomes of endolithic fungi from Antarctica.</title>
        <authorList>
            <person name="Coleine C."/>
            <person name="Masonjones S."/>
            <person name="Stajich J.E."/>
        </authorList>
    </citation>
    <scope>NUCLEOTIDE SEQUENCE [LARGE SCALE GENOMIC DNA]</scope>
    <source>
        <strain evidence="15 16">CCFEE 5184</strain>
    </source>
</reference>
<keyword evidence="5" id="KW-0964">Secreted</keyword>
<feature type="domain" description="Glycoside hydrolase family 31 N-terminal" evidence="14">
    <location>
        <begin position="36"/>
        <end position="139"/>
    </location>
</feature>
<protein>
    <submittedName>
        <fullName evidence="15">Alpha/beta-glucosidase agdC</fullName>
    </submittedName>
</protein>
<dbReference type="EMBL" id="NAJQ01000277">
    <property type="protein sequence ID" value="TKA73143.1"/>
    <property type="molecule type" value="Genomic_DNA"/>
</dbReference>
<dbReference type="PANTHER" id="PTHR22762:SF67">
    <property type="entry name" value="ALPHA_BETA-GLUCOSIDASE AGDC-RELATED"/>
    <property type="match status" value="1"/>
</dbReference>
<sequence>MNMEDGGGVTGALSVSAPMWRGNSKQAAIEFSYVIEPFSFAITRRSNGDVLFNTSGSNIVFESQYLRLRTQLPQHPHLYGLGEHTDPFMLNPTNYTRTIWSRDAYTVPTGTNLYGNHPIYFDHGGDLGTHGVFLLNSNGMDIKINNTAADGQYFEYNTLGGVLDFYFLAGPSPVRVAQHYSETVGKAALMPYWGLDFHQCRYGMRDVYEVAEVAANYSAAGIPLETMWTDIDYMYLRRVFTLDPNRFPLHLVPELVDYLHTHEQHYIVMVDPAVAYQNYPAFDKGVQDNAFMKWSNGSIYQGVVWPGVTAFPDWFAPSTQGYWDPEFSTFFDSTKGVDVDALWIDMNEDLEAKKDRIRKHEGRLRDQARMEHERRLRHQAKRNNERLIQQQQMRSFANWRGRRQHERPRKHLEETQKRRLLYGKL</sequence>
<keyword evidence="12" id="KW-0175">Coiled coil</keyword>
<evidence type="ECO:0000256" key="7">
    <source>
        <dbReference type="ARBA" id="ARBA00023180"/>
    </source>
</evidence>
<dbReference type="CDD" id="cd14752">
    <property type="entry name" value="GH31_N"/>
    <property type="match status" value="1"/>
</dbReference>
<dbReference type="GO" id="GO:0008422">
    <property type="term" value="F:beta-glucosidase activity"/>
    <property type="evidence" value="ECO:0007669"/>
    <property type="project" value="UniProtKB-EC"/>
</dbReference>
<dbReference type="AlphaFoldDB" id="A0A4U0XD29"/>
<evidence type="ECO:0000256" key="2">
    <source>
        <dbReference type="ARBA" id="ARBA00001657"/>
    </source>
</evidence>
<dbReference type="SUPFAM" id="SSF51445">
    <property type="entry name" value="(Trans)glycosidases"/>
    <property type="match status" value="1"/>
</dbReference>
<dbReference type="InterPro" id="IPR000322">
    <property type="entry name" value="Glyco_hydro_31_TIM"/>
</dbReference>
<evidence type="ECO:0000256" key="6">
    <source>
        <dbReference type="ARBA" id="ARBA00022801"/>
    </source>
</evidence>
<accession>A0A4U0XD29</accession>
<name>A0A4U0XD29_9PEZI</name>
<evidence type="ECO:0000256" key="12">
    <source>
        <dbReference type="SAM" id="Coils"/>
    </source>
</evidence>
<dbReference type="STRING" id="329884.A0A4U0XD29"/>
<feature type="coiled-coil region" evidence="12">
    <location>
        <begin position="347"/>
        <end position="390"/>
    </location>
</feature>
<comment type="subcellular location">
    <subcellularLocation>
        <location evidence="3">Secreted</location>
    </subcellularLocation>
</comment>
<evidence type="ECO:0000256" key="4">
    <source>
        <dbReference type="ARBA" id="ARBA00007806"/>
    </source>
</evidence>
<comment type="caution">
    <text evidence="15">The sequence shown here is derived from an EMBL/GenBank/DDBJ whole genome shotgun (WGS) entry which is preliminary data.</text>
</comment>
<feature type="domain" description="Glycoside hydrolase family 31 TIM barrel" evidence="13">
    <location>
        <begin position="188"/>
        <end position="404"/>
    </location>
</feature>
<dbReference type="Pfam" id="PF13802">
    <property type="entry name" value="Gal_mutarotas_2"/>
    <property type="match status" value="1"/>
</dbReference>
<evidence type="ECO:0000313" key="16">
    <source>
        <dbReference type="Proteomes" id="UP000309340"/>
    </source>
</evidence>
<dbReference type="GO" id="GO:0005576">
    <property type="term" value="C:extracellular region"/>
    <property type="evidence" value="ECO:0007669"/>
    <property type="project" value="UniProtKB-SubCell"/>
</dbReference>
<dbReference type="Gene3D" id="3.20.20.80">
    <property type="entry name" value="Glycosidases"/>
    <property type="match status" value="1"/>
</dbReference>